<keyword evidence="6 7" id="KW-0067">ATP-binding</keyword>
<dbReference type="SUPFAM" id="SSF56112">
    <property type="entry name" value="Protein kinase-like (PK-like)"/>
    <property type="match status" value="1"/>
</dbReference>
<reference evidence="10 11" key="1">
    <citation type="submission" date="2019-02" db="EMBL/GenBank/DDBJ databases">
        <title>Deep-cultivation of Planctomycetes and their phenomic and genomic characterization uncovers novel biology.</title>
        <authorList>
            <person name="Wiegand S."/>
            <person name="Jogler M."/>
            <person name="Boedeker C."/>
            <person name="Pinto D."/>
            <person name="Vollmers J."/>
            <person name="Rivas-Marin E."/>
            <person name="Kohn T."/>
            <person name="Peeters S.H."/>
            <person name="Heuer A."/>
            <person name="Rast P."/>
            <person name="Oberbeckmann S."/>
            <person name="Bunk B."/>
            <person name="Jeske O."/>
            <person name="Meyerdierks A."/>
            <person name="Storesund J.E."/>
            <person name="Kallscheuer N."/>
            <person name="Luecker S."/>
            <person name="Lage O.M."/>
            <person name="Pohl T."/>
            <person name="Merkel B.J."/>
            <person name="Hornburger P."/>
            <person name="Mueller R.-W."/>
            <person name="Bruemmer F."/>
            <person name="Labrenz M."/>
            <person name="Spormann A.M."/>
            <person name="Op den Camp H."/>
            <person name="Overmann J."/>
            <person name="Amann R."/>
            <person name="Jetten M.S.M."/>
            <person name="Mascher T."/>
            <person name="Medema M.H."/>
            <person name="Devos D.P."/>
            <person name="Kaster A.-K."/>
            <person name="Ovreas L."/>
            <person name="Rohde M."/>
            <person name="Galperin M.Y."/>
            <person name="Jogler C."/>
        </authorList>
    </citation>
    <scope>NUCLEOTIDE SEQUENCE [LARGE SCALE GENOMIC DNA]</scope>
    <source>
        <strain evidence="10 11">ETA_A1</strain>
    </source>
</reference>
<dbReference type="OrthoDB" id="6111975at2"/>
<feature type="transmembrane region" description="Helical" evidence="8">
    <location>
        <begin position="81"/>
        <end position="98"/>
    </location>
</feature>
<dbReference type="PANTHER" id="PTHR43289">
    <property type="entry name" value="MITOGEN-ACTIVATED PROTEIN KINASE KINASE KINASE 20-RELATED"/>
    <property type="match status" value="1"/>
</dbReference>
<dbReference type="GO" id="GO:0004674">
    <property type="term" value="F:protein serine/threonine kinase activity"/>
    <property type="evidence" value="ECO:0007669"/>
    <property type="project" value="UniProtKB-KW"/>
</dbReference>
<evidence type="ECO:0000256" key="2">
    <source>
        <dbReference type="ARBA" id="ARBA00022527"/>
    </source>
</evidence>
<gene>
    <name evidence="10" type="primary">pknB_10</name>
    <name evidence="10" type="ORF">ETAA1_12190</name>
</gene>
<feature type="domain" description="Protein kinase" evidence="9">
    <location>
        <begin position="247"/>
        <end position="513"/>
    </location>
</feature>
<dbReference type="Proteomes" id="UP000319576">
    <property type="component" value="Chromosome"/>
</dbReference>
<dbReference type="PROSITE" id="PS00107">
    <property type="entry name" value="PROTEIN_KINASE_ATP"/>
    <property type="match status" value="1"/>
</dbReference>
<keyword evidence="8" id="KW-1133">Transmembrane helix</keyword>
<evidence type="ECO:0000256" key="8">
    <source>
        <dbReference type="SAM" id="Phobius"/>
    </source>
</evidence>
<dbReference type="GO" id="GO:0005524">
    <property type="term" value="F:ATP binding"/>
    <property type="evidence" value="ECO:0007669"/>
    <property type="project" value="UniProtKB-UniRule"/>
</dbReference>
<keyword evidence="4 7" id="KW-0547">Nucleotide-binding</keyword>
<feature type="transmembrane region" description="Helical" evidence="8">
    <location>
        <begin position="173"/>
        <end position="193"/>
    </location>
</feature>
<evidence type="ECO:0000256" key="4">
    <source>
        <dbReference type="ARBA" id="ARBA00022741"/>
    </source>
</evidence>
<evidence type="ECO:0000256" key="7">
    <source>
        <dbReference type="PROSITE-ProRule" id="PRU10141"/>
    </source>
</evidence>
<feature type="binding site" evidence="7">
    <location>
        <position position="276"/>
    </location>
    <ligand>
        <name>ATP</name>
        <dbReference type="ChEBI" id="CHEBI:30616"/>
    </ligand>
</feature>
<dbReference type="InterPro" id="IPR011009">
    <property type="entry name" value="Kinase-like_dom_sf"/>
</dbReference>
<keyword evidence="2" id="KW-0723">Serine/threonine-protein kinase</keyword>
<evidence type="ECO:0000259" key="9">
    <source>
        <dbReference type="PROSITE" id="PS50011"/>
    </source>
</evidence>
<feature type="transmembrane region" description="Helical" evidence="8">
    <location>
        <begin position="110"/>
        <end position="130"/>
    </location>
</feature>
<feature type="transmembrane region" description="Helical" evidence="8">
    <location>
        <begin position="142"/>
        <end position="166"/>
    </location>
</feature>
<dbReference type="EC" id="2.7.11.1" evidence="1"/>
<sequence length="529" mass="55600">MTAPSAAPTVTAAALPAATAPWAAGPTAGPGFDDEVRVLLRSRLILVHLLALLCVGLLQVLSWSTPNNNPLFRPDQGNPWLLAPPFAECLGGAVVLWLRPGLTLRALRGWEFVHFATLVAFFGWLRYVMLAHTAWLTPDPQITVGFYGLATLPLFTTTIVAYGVLVPNTRRRSLSAVAAIAAVPFLAAAAAAWTTPGLRDDLVPLLVQAAALLAFPAAIAVFAAARVSALQRRAFEAERRAERVGQYALKRKLGEGGMGEVWLAEHALLKRPCAVKFVRPEAAAHPAAAARFEREVRAVTGLSHANTVRVYDYGRADDGSFYLVMEYLDGPTLEALVRDAGPLPPGRAVYLLRQLCGALAEAHAAGLVHRDLKPGNVIVAALGGERDVAKLLDFGLVQDLSADPDARLTRAGTVMGTPAYMSPEQAAGEADVDARSDVYSLGAVAFFALAGRPPFQAKGLGQLLAAHRAEPAPPLADVRADVPADLAAVVARCLAKPPAERHGSAAELGQALAACACAGWSPDRAAGAG</sequence>
<evidence type="ECO:0000256" key="5">
    <source>
        <dbReference type="ARBA" id="ARBA00022777"/>
    </source>
</evidence>
<protein>
    <recommendedName>
        <fullName evidence="1">non-specific serine/threonine protein kinase</fullName>
        <ecNumber evidence="1">2.7.11.1</ecNumber>
    </recommendedName>
</protein>
<keyword evidence="8" id="KW-0472">Membrane</keyword>
<evidence type="ECO:0000313" key="10">
    <source>
        <dbReference type="EMBL" id="QDU19313.1"/>
    </source>
</evidence>
<dbReference type="SMART" id="SM00220">
    <property type="entry name" value="S_TKc"/>
    <property type="match status" value="1"/>
</dbReference>
<dbReference type="EMBL" id="CP036273">
    <property type="protein sequence ID" value="QDU19313.1"/>
    <property type="molecule type" value="Genomic_DNA"/>
</dbReference>
<evidence type="ECO:0000256" key="3">
    <source>
        <dbReference type="ARBA" id="ARBA00022679"/>
    </source>
</evidence>
<accession>A0A517XP86</accession>
<dbReference type="InterPro" id="IPR017441">
    <property type="entry name" value="Protein_kinase_ATP_BS"/>
</dbReference>
<feature type="transmembrane region" description="Helical" evidence="8">
    <location>
        <begin position="44"/>
        <end position="61"/>
    </location>
</feature>
<dbReference type="PROSITE" id="PS00108">
    <property type="entry name" value="PROTEIN_KINASE_ST"/>
    <property type="match status" value="1"/>
</dbReference>
<evidence type="ECO:0000313" key="11">
    <source>
        <dbReference type="Proteomes" id="UP000319576"/>
    </source>
</evidence>
<name>A0A517XP86_9BACT</name>
<dbReference type="Pfam" id="PF00069">
    <property type="entry name" value="Pkinase"/>
    <property type="match status" value="1"/>
</dbReference>
<proteinExistence type="predicted"/>
<dbReference type="Gene3D" id="1.10.510.10">
    <property type="entry name" value="Transferase(Phosphotransferase) domain 1"/>
    <property type="match status" value="1"/>
</dbReference>
<dbReference type="PANTHER" id="PTHR43289:SF6">
    <property type="entry name" value="SERINE_THREONINE-PROTEIN KINASE NEKL-3"/>
    <property type="match status" value="1"/>
</dbReference>
<dbReference type="PROSITE" id="PS50011">
    <property type="entry name" value="PROTEIN_KINASE_DOM"/>
    <property type="match status" value="1"/>
</dbReference>
<dbReference type="RefSeq" id="WP_145235217.1">
    <property type="nucleotide sequence ID" value="NZ_CP036273.1"/>
</dbReference>
<dbReference type="FunFam" id="1.10.510.10:FF:000021">
    <property type="entry name" value="Serine/threonine protein kinase"/>
    <property type="match status" value="1"/>
</dbReference>
<feature type="transmembrane region" description="Helical" evidence="8">
    <location>
        <begin position="205"/>
        <end position="225"/>
    </location>
</feature>
<dbReference type="AlphaFoldDB" id="A0A517XP86"/>
<evidence type="ECO:0000256" key="1">
    <source>
        <dbReference type="ARBA" id="ARBA00012513"/>
    </source>
</evidence>
<keyword evidence="11" id="KW-1185">Reference proteome</keyword>
<dbReference type="Gene3D" id="3.30.200.20">
    <property type="entry name" value="Phosphorylase Kinase, domain 1"/>
    <property type="match status" value="1"/>
</dbReference>
<dbReference type="KEGG" id="uli:ETAA1_12190"/>
<evidence type="ECO:0000256" key="6">
    <source>
        <dbReference type="ARBA" id="ARBA00022840"/>
    </source>
</evidence>
<keyword evidence="5 10" id="KW-0418">Kinase</keyword>
<keyword evidence="8" id="KW-0812">Transmembrane</keyword>
<dbReference type="InterPro" id="IPR008271">
    <property type="entry name" value="Ser/Thr_kinase_AS"/>
</dbReference>
<dbReference type="CDD" id="cd14014">
    <property type="entry name" value="STKc_PknB_like"/>
    <property type="match status" value="1"/>
</dbReference>
<organism evidence="10 11">
    <name type="scientific">Urbifossiella limnaea</name>
    <dbReference type="NCBI Taxonomy" id="2528023"/>
    <lineage>
        <taxon>Bacteria</taxon>
        <taxon>Pseudomonadati</taxon>
        <taxon>Planctomycetota</taxon>
        <taxon>Planctomycetia</taxon>
        <taxon>Gemmatales</taxon>
        <taxon>Gemmataceae</taxon>
        <taxon>Urbifossiella</taxon>
    </lineage>
</organism>
<keyword evidence="3 10" id="KW-0808">Transferase</keyword>
<dbReference type="InterPro" id="IPR000719">
    <property type="entry name" value="Prot_kinase_dom"/>
</dbReference>